<dbReference type="Proteomes" id="UP000001861">
    <property type="component" value="Unassembled WGS sequence"/>
</dbReference>
<dbReference type="GeneID" id="9378311"/>
<dbReference type="AlphaFoldDB" id="D6RPH1"/>
<evidence type="ECO:0000313" key="1">
    <source>
        <dbReference type="EMBL" id="EFI26974.1"/>
    </source>
</evidence>
<protein>
    <submittedName>
        <fullName evidence="1">Uncharacterized protein</fullName>
    </submittedName>
</protein>
<proteinExistence type="predicted"/>
<sequence>MTALVYGLERHIAGPSRFSGGVTGGFQIPDVVARGFGVLGEPWVPEWYRKRDARKCDNERARHSCDCSAENGENTTLLMYSSTYDYWNTRISR</sequence>
<dbReference type="KEGG" id="cci:CC1G_15109"/>
<dbReference type="VEuPathDB" id="FungiDB:CC1G_15109"/>
<keyword evidence="2" id="KW-1185">Reference proteome</keyword>
<accession>D6RPH1</accession>
<dbReference type="HOGENOM" id="CLU_2399590_0_0_1"/>
<reference evidence="1 2" key="1">
    <citation type="journal article" date="2010" name="Proc. Natl. Acad. Sci. U.S.A.">
        <title>Insights into evolution of multicellular fungi from the assembled chromosomes of the mushroom Coprinopsis cinerea (Coprinus cinereus).</title>
        <authorList>
            <person name="Stajich J.E."/>
            <person name="Wilke S.K."/>
            <person name="Ahren D."/>
            <person name="Au C.H."/>
            <person name="Birren B.W."/>
            <person name="Borodovsky M."/>
            <person name="Burns C."/>
            <person name="Canback B."/>
            <person name="Casselton L.A."/>
            <person name="Cheng C.K."/>
            <person name="Deng J."/>
            <person name="Dietrich F.S."/>
            <person name="Fargo D.C."/>
            <person name="Farman M.L."/>
            <person name="Gathman A.C."/>
            <person name="Goldberg J."/>
            <person name="Guigo R."/>
            <person name="Hoegger P.J."/>
            <person name="Hooker J.B."/>
            <person name="Huggins A."/>
            <person name="James T.Y."/>
            <person name="Kamada T."/>
            <person name="Kilaru S."/>
            <person name="Kodira C."/>
            <person name="Kues U."/>
            <person name="Kupfer D."/>
            <person name="Kwan H.S."/>
            <person name="Lomsadze A."/>
            <person name="Li W."/>
            <person name="Lilly W.W."/>
            <person name="Ma L.J."/>
            <person name="Mackey A.J."/>
            <person name="Manning G."/>
            <person name="Martin F."/>
            <person name="Muraguchi H."/>
            <person name="Natvig D.O."/>
            <person name="Palmerini H."/>
            <person name="Ramesh M.A."/>
            <person name="Rehmeyer C.J."/>
            <person name="Roe B.A."/>
            <person name="Shenoy N."/>
            <person name="Stanke M."/>
            <person name="Ter-Hovhannisyan V."/>
            <person name="Tunlid A."/>
            <person name="Velagapudi R."/>
            <person name="Vision T.J."/>
            <person name="Zeng Q."/>
            <person name="Zolan M.E."/>
            <person name="Pukkila P.J."/>
        </authorList>
    </citation>
    <scope>NUCLEOTIDE SEQUENCE [LARGE SCALE GENOMIC DNA]</scope>
    <source>
        <strain evidence="2">Okayama-7 / 130 / ATCC MYA-4618 / FGSC 9003</strain>
    </source>
</reference>
<dbReference type="EMBL" id="AACS02000009">
    <property type="protein sequence ID" value="EFI26974.1"/>
    <property type="molecule type" value="Genomic_DNA"/>
</dbReference>
<evidence type="ECO:0000313" key="2">
    <source>
        <dbReference type="Proteomes" id="UP000001861"/>
    </source>
</evidence>
<name>D6RPH1_COPC7</name>
<dbReference type="RefSeq" id="XP_002910468.1">
    <property type="nucleotide sequence ID" value="XM_002910422.1"/>
</dbReference>
<dbReference type="InParanoid" id="D6RPH1"/>
<gene>
    <name evidence="1" type="ORF">CC1G_15109</name>
</gene>
<comment type="caution">
    <text evidence="1">The sequence shown here is derived from an EMBL/GenBank/DDBJ whole genome shotgun (WGS) entry which is preliminary data.</text>
</comment>
<organism evidence="1 2">
    <name type="scientific">Coprinopsis cinerea (strain Okayama-7 / 130 / ATCC MYA-4618 / FGSC 9003)</name>
    <name type="common">Inky cap fungus</name>
    <name type="synonym">Hormographiella aspergillata</name>
    <dbReference type="NCBI Taxonomy" id="240176"/>
    <lineage>
        <taxon>Eukaryota</taxon>
        <taxon>Fungi</taxon>
        <taxon>Dikarya</taxon>
        <taxon>Basidiomycota</taxon>
        <taxon>Agaricomycotina</taxon>
        <taxon>Agaricomycetes</taxon>
        <taxon>Agaricomycetidae</taxon>
        <taxon>Agaricales</taxon>
        <taxon>Agaricineae</taxon>
        <taxon>Psathyrellaceae</taxon>
        <taxon>Coprinopsis</taxon>
    </lineage>
</organism>